<organism evidence="1 2">
    <name type="scientific">Pseudomonas putida S12</name>
    <dbReference type="NCBI Taxonomy" id="1215087"/>
    <lineage>
        <taxon>Bacteria</taxon>
        <taxon>Pseudomonadati</taxon>
        <taxon>Pseudomonadota</taxon>
        <taxon>Gammaproteobacteria</taxon>
        <taxon>Pseudomonadales</taxon>
        <taxon>Pseudomonadaceae</taxon>
        <taxon>Pseudomonas</taxon>
    </lineage>
</organism>
<name>A0AA34RST4_PSEPU</name>
<dbReference type="Proteomes" id="UP000017753">
    <property type="component" value="Chromosome"/>
</dbReference>
<accession>A0AA34RST4</accession>
<gene>
    <name evidence="1" type="ORF">RPPX_05970</name>
</gene>
<dbReference type="EMBL" id="CP009974">
    <property type="protein sequence ID" value="AJA12914.1"/>
    <property type="molecule type" value="Genomic_DNA"/>
</dbReference>
<dbReference type="RefSeq" id="WP_019437921.1">
    <property type="nucleotide sequence ID" value="NZ_ALNR01000189.1"/>
</dbReference>
<proteinExistence type="predicted"/>
<reference evidence="1 2" key="2">
    <citation type="submission" date="2014-11" db="EMBL/GenBank/DDBJ databases">
        <title>Draft genome sequence of the solvent-tolerant Pseudomonas putida S12 including megaplasmid pTTS12.</title>
        <authorList>
            <person name="Wierckx N."/>
            <person name="Nijkamp J."/>
            <person name="Ballerstedt H."/>
            <person name="Siezen R.J."/>
            <person name="Wels M."/>
            <person name="de Ridder D."/>
            <person name="de Winde J.H."/>
            <person name="Ruijssenaars H.J."/>
        </authorList>
    </citation>
    <scope>NUCLEOTIDE SEQUENCE [LARGE SCALE GENOMIC DNA]</scope>
    <source>
        <strain evidence="1 2">S12</strain>
    </source>
</reference>
<sequence>MANAHVICPAFFEENIKNPHTSHVLLGKLLNSEDQIVIDREERLIYKYLDSVKDDMAAFEKYKAWMALLNCSPQGKKLISSSLNATQRQEIVVNTILQAVTTHDKSIVVHDTNCYRDFIQEINRQRVNMFQLHDLGRERIKKKFSRIQGFSDFEDDLLWALHRTARMSKKSWTEDEVNDLLREMIASMGRTNGYDVRDQAREGISQSGKSAGELDLLIENEGLLYTIIESMRLNSLDKEYIKTHYSKLVTNYNPLGVHRTYLVTYYNGSNFSTWWDKYYNLVSETNADELTGIASSFSEDLISLPPKYGNLKYFQHLFRHDGQIFICTHFAINIGDKSE</sequence>
<evidence type="ECO:0000313" key="1">
    <source>
        <dbReference type="EMBL" id="AJA12914.1"/>
    </source>
</evidence>
<protein>
    <submittedName>
        <fullName evidence="1">Uncharacterized protein</fullName>
    </submittedName>
</protein>
<reference evidence="1 2" key="1">
    <citation type="submission" date="2014-11" db="EMBL/GenBank/DDBJ databases">
        <title>Complete genome sequence of Pseudomonas putida S12 including megaplasmid pTTS12.</title>
        <authorList>
            <person name="Kuepper J."/>
            <person name="Ruijssenaars H.J."/>
            <person name="Blank L.M."/>
            <person name="de Winde J.H."/>
            <person name="Wierckx N."/>
        </authorList>
    </citation>
    <scope>NUCLEOTIDE SEQUENCE [LARGE SCALE GENOMIC DNA]</scope>
    <source>
        <strain evidence="1 2">S12</strain>
    </source>
</reference>
<evidence type="ECO:0000313" key="2">
    <source>
        <dbReference type="Proteomes" id="UP000017753"/>
    </source>
</evidence>
<dbReference type="AlphaFoldDB" id="A0AA34RST4"/>